<keyword evidence="1" id="KW-1133">Transmembrane helix</keyword>
<protein>
    <submittedName>
        <fullName evidence="2">Uncharacterized protein</fullName>
    </submittedName>
</protein>
<feature type="transmembrane region" description="Helical" evidence="1">
    <location>
        <begin position="6"/>
        <end position="28"/>
    </location>
</feature>
<evidence type="ECO:0000313" key="3">
    <source>
        <dbReference type="Proteomes" id="UP000552683"/>
    </source>
</evidence>
<keyword evidence="1" id="KW-0472">Membrane</keyword>
<reference evidence="2 3" key="1">
    <citation type="submission" date="2020-08" db="EMBL/GenBank/DDBJ databases">
        <title>Complete genome and description of Campylobacter massiliensis Marseille-Q3452 sp. nov.</title>
        <authorList>
            <person name="Antezack A."/>
        </authorList>
    </citation>
    <scope>NUCLEOTIDE SEQUENCE [LARGE SCALE GENOMIC DNA]</scope>
    <source>
        <strain evidence="2 3">Marseille-Q3452</strain>
    </source>
</reference>
<accession>A0A842J6W7</accession>
<dbReference type="Proteomes" id="UP000552683">
    <property type="component" value="Unassembled WGS sequence"/>
</dbReference>
<dbReference type="EMBL" id="JACLZK010000001">
    <property type="protein sequence ID" value="MBC2882510.1"/>
    <property type="molecule type" value="Genomic_DNA"/>
</dbReference>
<evidence type="ECO:0000256" key="1">
    <source>
        <dbReference type="SAM" id="Phobius"/>
    </source>
</evidence>
<name>A0A842J6W7_9BACT</name>
<evidence type="ECO:0000313" key="2">
    <source>
        <dbReference type="EMBL" id="MBC2882510.1"/>
    </source>
</evidence>
<dbReference type="AlphaFoldDB" id="A0A842J6W7"/>
<keyword evidence="1" id="KW-0812">Transmembrane</keyword>
<gene>
    <name evidence="2" type="ORF">H7R39_04440</name>
</gene>
<keyword evidence="3" id="KW-1185">Reference proteome</keyword>
<organism evidence="2 3">
    <name type="scientific">Campylobacter massiliensis</name>
    <dbReference type="NCBI Taxonomy" id="2762557"/>
    <lineage>
        <taxon>Bacteria</taxon>
        <taxon>Pseudomonadati</taxon>
        <taxon>Campylobacterota</taxon>
        <taxon>Epsilonproteobacteria</taxon>
        <taxon>Campylobacterales</taxon>
        <taxon>Campylobacteraceae</taxon>
        <taxon>Campylobacter</taxon>
    </lineage>
</organism>
<dbReference type="RefSeq" id="WP_185898124.1">
    <property type="nucleotide sequence ID" value="NZ_JACLZK010000001.1"/>
</dbReference>
<comment type="caution">
    <text evidence="2">The sequence shown here is derived from an EMBL/GenBank/DDBJ whole genome shotgun (WGS) entry which is preliminary data.</text>
</comment>
<proteinExistence type="predicted"/>
<sequence length="260" mass="30263">MDNGADWVTAGATVFLVIVTIIYVYFSYKLTQETIRLRKVETSPFISIIFDISFDSTSCSKITIKNIGKAPAYDVSFQIEEQYLQFFNGYNFKNSIEYFAPQQEFSILATGFMDIKKAGFNCIPISVKYKSKDGTDFKDLFNLKWQHFHYFETTTLQEIKKCLKDLNYEIRKINETLSDKKYFISNKLSILEMNTENDQMQFIFSNGKILEIKNEIISEIFSDIEKISVYKGDLMDFSSGKRFTAEELFSILTNTLNKQQ</sequence>